<keyword evidence="2" id="KW-1185">Reference proteome</keyword>
<evidence type="ECO:0000313" key="2">
    <source>
        <dbReference type="Proteomes" id="UP000032512"/>
    </source>
</evidence>
<dbReference type="Proteomes" id="UP000032512">
    <property type="component" value="Unassembled WGS sequence"/>
</dbReference>
<name>A0A0D6Z832_9BACI</name>
<dbReference type="PATRIC" id="fig|285983.3.peg.1949"/>
<dbReference type="AlphaFoldDB" id="A0A0D6Z832"/>
<reference evidence="1 2" key="1">
    <citation type="submission" date="2015-01" db="EMBL/GenBank/DDBJ databases">
        <title>Draft genome sequences of the supercritical CO2 tolerant bacteria Bacillus subterraneus MITOT1 and Bacillus cereus MIT0214.</title>
        <authorList>
            <person name="Peet K.C."/>
            <person name="Thompson J.R."/>
        </authorList>
    </citation>
    <scope>NUCLEOTIDE SEQUENCE [LARGE SCALE GENOMIC DNA]</scope>
    <source>
        <strain evidence="1 2">MITOT1</strain>
    </source>
</reference>
<proteinExistence type="predicted"/>
<gene>
    <name evidence="1" type="ORF">UB32_15095</name>
</gene>
<sequence>MLINWFYKSSFAFRPDTGKTFLDCPNNIENYLIAFQKNSNSIKNELPVTHSSICYLLNELDKKMNFESEFPHVDKRIFENMRSLLRSEGTEEKLNFDRSFEEIKEKLNI</sequence>
<dbReference type="EMBL" id="JXIQ01000120">
    <property type="protein sequence ID" value="KIY21176.1"/>
    <property type="molecule type" value="Genomic_DNA"/>
</dbReference>
<organism evidence="1 2">
    <name type="scientific">Mesobacillus subterraneus</name>
    <dbReference type="NCBI Taxonomy" id="285983"/>
    <lineage>
        <taxon>Bacteria</taxon>
        <taxon>Bacillati</taxon>
        <taxon>Bacillota</taxon>
        <taxon>Bacilli</taxon>
        <taxon>Bacillales</taxon>
        <taxon>Bacillaceae</taxon>
        <taxon>Mesobacillus</taxon>
    </lineage>
</organism>
<accession>A0A0D6Z832</accession>
<comment type="caution">
    <text evidence="1">The sequence shown here is derived from an EMBL/GenBank/DDBJ whole genome shotgun (WGS) entry which is preliminary data.</text>
</comment>
<evidence type="ECO:0000313" key="1">
    <source>
        <dbReference type="EMBL" id="KIY21176.1"/>
    </source>
</evidence>
<protein>
    <submittedName>
        <fullName evidence="1">Uncharacterized protein</fullName>
    </submittedName>
</protein>